<dbReference type="AlphaFoldDB" id="G4T440"/>
<proteinExistence type="predicted"/>
<dbReference type="PATRIC" id="fig|271065.3.peg.2147"/>
<dbReference type="HOGENOM" id="CLU_1747478_0_0_6"/>
<gene>
    <name evidence="1" type="ordered locus">MEALZ_2089</name>
</gene>
<dbReference type="EMBL" id="FO082060">
    <property type="protein sequence ID" value="CCE23775.1"/>
    <property type="molecule type" value="Genomic_DNA"/>
</dbReference>
<dbReference type="Proteomes" id="UP000008315">
    <property type="component" value="Chromosome"/>
</dbReference>
<evidence type="ECO:0008006" key="3">
    <source>
        <dbReference type="Google" id="ProtNLM"/>
    </source>
</evidence>
<evidence type="ECO:0000313" key="1">
    <source>
        <dbReference type="EMBL" id="CCE23775.1"/>
    </source>
</evidence>
<protein>
    <recommendedName>
        <fullName evidence="3">Lipoprotein</fullName>
    </recommendedName>
</protein>
<keyword evidence="2" id="KW-1185">Reference proteome</keyword>
<evidence type="ECO:0000313" key="2">
    <source>
        <dbReference type="Proteomes" id="UP000008315"/>
    </source>
</evidence>
<name>G4T440_META2</name>
<accession>G4T440</accession>
<dbReference type="NCBIfam" id="TIGR03751">
    <property type="entry name" value="conj_TIGR03751"/>
    <property type="match status" value="1"/>
</dbReference>
<reference evidence="2" key="1">
    <citation type="journal article" date="2012" name="J. Bacteriol.">
        <title>Genome sequence of the haloalkaliphilic methanotrophic bacterium Methylomicrobium alcaliphilum 20Z.</title>
        <authorList>
            <person name="Vuilleumier S."/>
            <person name="Khmelenina V.N."/>
            <person name="Bringel F."/>
            <person name="Reshetnikov A.S."/>
            <person name="Lajus A."/>
            <person name="Mangenot S."/>
            <person name="Rouy Z."/>
            <person name="Op den Camp H.J."/>
            <person name="Jetten M.S."/>
            <person name="Dispirito A.A."/>
            <person name="Dunfield P."/>
            <person name="Klotz M.G."/>
            <person name="Semrau J.D."/>
            <person name="Stein L.Y."/>
            <person name="Barbe V."/>
            <person name="Medigue C."/>
            <person name="Trotsenko Y.A."/>
            <person name="Kalyuzhnaya M.G."/>
        </authorList>
    </citation>
    <scope>NUCLEOTIDE SEQUENCE [LARGE SCALE GENOMIC DNA]</scope>
    <source>
        <strain evidence="2">DSM 19304 / NCIMB 14124 / VKM B-2133 / 20Z</strain>
    </source>
</reference>
<dbReference type="KEGG" id="mah:MEALZ_2089"/>
<sequence length="149" mass="17014">MRLSLALITTGCATGDKESILPQEGPTMKEVYRRHFSGTENGQDELDATRGELLEREAARRKPEQTSELFAYTQDAESEIRQIFPRLMNKTLIMYVFPHLSGAERYPVPGYSTAFPISSNRLPARKPRTRRLCRCAASKSMPRQCSRCW</sequence>
<dbReference type="InterPro" id="IPR022262">
    <property type="entry name" value="Lipoprot_put"/>
</dbReference>
<organism evidence="1 2">
    <name type="scientific">Methylotuvimicrobium alcaliphilum (strain DSM 19304 / NCIMB 14124 / VKM B-2133 / 20Z)</name>
    <name type="common">Methylomicrobium alcaliphilum</name>
    <dbReference type="NCBI Taxonomy" id="1091494"/>
    <lineage>
        <taxon>Bacteria</taxon>
        <taxon>Pseudomonadati</taxon>
        <taxon>Pseudomonadota</taxon>
        <taxon>Gammaproteobacteria</taxon>
        <taxon>Methylococcales</taxon>
        <taxon>Methylococcaceae</taxon>
        <taxon>Methylotuvimicrobium</taxon>
    </lineage>
</organism>
<dbReference type="STRING" id="1091494.MEALZ_2089"/>